<dbReference type="SUPFAM" id="SSF48317">
    <property type="entry name" value="Acid phosphatase/Vanadium-dependent haloperoxidase"/>
    <property type="match status" value="1"/>
</dbReference>
<reference evidence="1 2" key="1">
    <citation type="submission" date="2017-06" db="EMBL/GenBank/DDBJ databases">
        <authorList>
            <person name="Varghese N."/>
            <person name="Submissions S."/>
        </authorList>
    </citation>
    <scope>NUCLEOTIDE SEQUENCE [LARGE SCALE GENOMIC DNA]</scope>
    <source>
        <strain evidence="1 2">DSM 26989</strain>
    </source>
</reference>
<evidence type="ECO:0000313" key="1">
    <source>
        <dbReference type="EMBL" id="SNR83607.1"/>
    </source>
</evidence>
<dbReference type="PANTHER" id="PTHR14969">
    <property type="entry name" value="SPHINGOSINE-1-PHOSPHATE PHOSPHOHYDROLASE"/>
    <property type="match status" value="1"/>
</dbReference>
<gene>
    <name evidence="1" type="ORF">SAMN06265364_11355</name>
</gene>
<name>A0A2K9HBK2_9BACT</name>
<dbReference type="PANTHER" id="PTHR14969:SF13">
    <property type="entry name" value="AT30094P"/>
    <property type="match status" value="1"/>
</dbReference>
<dbReference type="SMART" id="SM00014">
    <property type="entry name" value="acidPPc"/>
    <property type="match status" value="1"/>
</dbReference>
<protein>
    <submittedName>
        <fullName evidence="1">Undecaprenyl-diphosphatase</fullName>
    </submittedName>
</protein>
<dbReference type="EMBL" id="FZNZ01000013">
    <property type="protein sequence ID" value="SNR83607.1"/>
    <property type="molecule type" value="Genomic_DNA"/>
</dbReference>
<dbReference type="Proteomes" id="UP000198427">
    <property type="component" value="Unassembled WGS sequence"/>
</dbReference>
<dbReference type="KEGG" id="pje:CRM71_10425"/>
<keyword evidence="2" id="KW-1185">Reference proteome</keyword>
<evidence type="ECO:0000313" key="2">
    <source>
        <dbReference type="Proteomes" id="UP000198427"/>
    </source>
</evidence>
<dbReference type="AlphaFoldDB" id="A0A2K9HBK2"/>
<dbReference type="OrthoDB" id="9789113at2"/>
<organism evidence="1 2">
    <name type="scientific">Prevotella jejuni</name>
    <dbReference type="NCBI Taxonomy" id="1177574"/>
    <lineage>
        <taxon>Bacteria</taxon>
        <taxon>Pseudomonadati</taxon>
        <taxon>Bacteroidota</taxon>
        <taxon>Bacteroidia</taxon>
        <taxon>Bacteroidales</taxon>
        <taxon>Prevotellaceae</taxon>
        <taxon>Prevotella</taxon>
    </lineage>
</organism>
<dbReference type="GeneID" id="94029795"/>
<proteinExistence type="predicted"/>
<dbReference type="RefSeq" id="WP_089366170.1">
    <property type="nucleotide sequence ID" value="NZ_CP023864.1"/>
</dbReference>
<dbReference type="Gene3D" id="1.20.144.10">
    <property type="entry name" value="Phosphatidic acid phosphatase type 2/haloperoxidase"/>
    <property type="match status" value="1"/>
</dbReference>
<dbReference type="Pfam" id="PF01569">
    <property type="entry name" value="PAP2"/>
    <property type="match status" value="1"/>
</dbReference>
<dbReference type="InterPro" id="IPR036938">
    <property type="entry name" value="PAP2/HPO_sf"/>
</dbReference>
<dbReference type="InterPro" id="IPR000326">
    <property type="entry name" value="PAP2/HPO"/>
</dbReference>
<accession>A0A2K9HBK2</accession>
<sequence length="231" mass="25958">MNLDALQTFDKSILLAFNGGENIFLDSFVLTLTSAYTWIPLYASLLYLVIKNNENWQKIMLIIGTVALGLFIVNGTNLGIVKPLIARARPLNSPDLQGIVVSVNHYVADGYSFFSSHTANAFVLAVFFSLLVRDRTFSILMIVWSIIVSLTRPYLGVHYPSDVLVGMIFGSSVAVLIYFLYLRMYIRFSDKLHYISTKYTRTGYSFADIDVVICVLILSFIYAAFRAVLSI</sequence>
<comment type="caution">
    <text evidence="1">The sequence shown here is derived from an EMBL/GenBank/DDBJ whole genome shotgun (WGS) entry which is preliminary data.</text>
</comment>